<keyword evidence="3" id="KW-0511">Multifunctional enzyme</keyword>
<reference evidence="5 6" key="1">
    <citation type="submission" date="2015-10" db="EMBL/GenBank/DDBJ databases">
        <title>Draft genome sequence of Streptomyces bungoensis DSM 41781, type strain for the species Streptomyces bungoensis.</title>
        <authorList>
            <person name="Ruckert C."/>
            <person name="Winkler A."/>
            <person name="Kalinowski J."/>
            <person name="Kampfer P."/>
            <person name="Glaeser S."/>
        </authorList>
    </citation>
    <scope>NUCLEOTIDE SEQUENCE [LARGE SCALE GENOMIC DNA]</scope>
    <source>
        <strain evidence="5 6">DSM 41781</strain>
    </source>
</reference>
<sequence length="242" mass="25836">MASTEEKLRDYLKRVTADLRQTRKRLHDAEAGRQEPVAVVGLGCRFPGGADTPEEFWRLLLEGRDTVAGFPADRGWDLDGVLDPAGGPGTTYARQGAFLHDAPLFDSAFFDISPREAMTMDPQQRLLLETSWEALERSGIEPGGLRGTRTGVFMGTNGQDYLALLLDRPEESEGHLTTGVTASVLSGRVSYVLGLEGPAVTVDTACSSSLVALHLAVQALRSGECDLALAGGVTVMSTPGAF</sequence>
<dbReference type="InterPro" id="IPR036299">
    <property type="entry name" value="Polyketide_synth_docking_sf"/>
</dbReference>
<keyword evidence="6" id="KW-1185">Reference proteome</keyword>
<dbReference type="SUPFAM" id="SSF53901">
    <property type="entry name" value="Thiolase-like"/>
    <property type="match status" value="1"/>
</dbReference>
<evidence type="ECO:0000256" key="2">
    <source>
        <dbReference type="ARBA" id="ARBA00022679"/>
    </source>
</evidence>
<dbReference type="AlphaFoldDB" id="A0A101SV08"/>
<protein>
    <submittedName>
        <fullName evidence="5">Polyketide synthase</fullName>
    </submittedName>
</protein>
<dbReference type="InterPro" id="IPR020841">
    <property type="entry name" value="PKS_Beta-ketoAc_synthase_dom"/>
</dbReference>
<gene>
    <name evidence="5" type="ORF">AQJ66_25480</name>
</gene>
<proteinExistence type="predicted"/>
<dbReference type="Pfam" id="PF08990">
    <property type="entry name" value="Docking"/>
    <property type="match status" value="1"/>
</dbReference>
<dbReference type="Pfam" id="PF00109">
    <property type="entry name" value="ketoacyl-synt"/>
    <property type="match status" value="1"/>
</dbReference>
<dbReference type="SMART" id="SM00825">
    <property type="entry name" value="PKS_KS"/>
    <property type="match status" value="1"/>
</dbReference>
<dbReference type="InterPro" id="IPR050091">
    <property type="entry name" value="PKS_NRPS_Biosynth_Enz"/>
</dbReference>
<dbReference type="InterPro" id="IPR014030">
    <property type="entry name" value="Ketoacyl_synth_N"/>
</dbReference>
<dbReference type="EMBL" id="LMWX01000046">
    <property type="protein sequence ID" value="KUN80705.1"/>
    <property type="molecule type" value="Genomic_DNA"/>
</dbReference>
<keyword evidence="2" id="KW-0808">Transferase</keyword>
<dbReference type="InterPro" id="IPR018201">
    <property type="entry name" value="Ketoacyl_synth_AS"/>
</dbReference>
<feature type="domain" description="Ketosynthase family 3 (KS3)" evidence="4">
    <location>
        <begin position="34"/>
        <end position="242"/>
    </location>
</feature>
<comment type="caution">
    <text evidence="5">The sequence shown here is derived from an EMBL/GenBank/DDBJ whole genome shotgun (WGS) entry which is preliminary data.</text>
</comment>
<dbReference type="PANTHER" id="PTHR43775:SF51">
    <property type="entry name" value="INACTIVE PHENOLPHTHIOCEROL SYNTHESIS POLYKETIDE SYNTHASE TYPE I PKS1-RELATED"/>
    <property type="match status" value="1"/>
</dbReference>
<dbReference type="InterPro" id="IPR015083">
    <property type="entry name" value="NorB/c/GfsB-D-like_docking"/>
</dbReference>
<dbReference type="Proteomes" id="UP000053024">
    <property type="component" value="Unassembled WGS sequence"/>
</dbReference>
<evidence type="ECO:0000313" key="5">
    <source>
        <dbReference type="EMBL" id="KUN80705.1"/>
    </source>
</evidence>
<dbReference type="PROSITE" id="PS52004">
    <property type="entry name" value="KS3_2"/>
    <property type="match status" value="1"/>
</dbReference>
<evidence type="ECO:0000259" key="4">
    <source>
        <dbReference type="PROSITE" id="PS52004"/>
    </source>
</evidence>
<dbReference type="GO" id="GO:0004312">
    <property type="term" value="F:fatty acid synthase activity"/>
    <property type="evidence" value="ECO:0007669"/>
    <property type="project" value="TreeGrafter"/>
</dbReference>
<evidence type="ECO:0000256" key="3">
    <source>
        <dbReference type="ARBA" id="ARBA00023268"/>
    </source>
</evidence>
<dbReference type="SUPFAM" id="SSF101173">
    <property type="entry name" value="Docking domain B of the erythromycin polyketide synthase (DEBS)"/>
    <property type="match status" value="1"/>
</dbReference>
<feature type="non-terminal residue" evidence="5">
    <location>
        <position position="242"/>
    </location>
</feature>
<dbReference type="PANTHER" id="PTHR43775">
    <property type="entry name" value="FATTY ACID SYNTHASE"/>
    <property type="match status" value="1"/>
</dbReference>
<organism evidence="5 6">
    <name type="scientific">Streptomyces bungoensis</name>
    <dbReference type="NCBI Taxonomy" id="285568"/>
    <lineage>
        <taxon>Bacteria</taxon>
        <taxon>Bacillati</taxon>
        <taxon>Actinomycetota</taxon>
        <taxon>Actinomycetes</taxon>
        <taxon>Kitasatosporales</taxon>
        <taxon>Streptomycetaceae</taxon>
        <taxon>Streptomyces</taxon>
    </lineage>
</organism>
<dbReference type="RefSeq" id="WP_061926645.1">
    <property type="nucleotide sequence ID" value="NZ_KQ948864.1"/>
</dbReference>
<dbReference type="CDD" id="cd00833">
    <property type="entry name" value="PKS"/>
    <property type="match status" value="1"/>
</dbReference>
<accession>A0A101SV08</accession>
<dbReference type="GO" id="GO:0006633">
    <property type="term" value="P:fatty acid biosynthetic process"/>
    <property type="evidence" value="ECO:0007669"/>
    <property type="project" value="InterPro"/>
</dbReference>
<comment type="cofactor">
    <cofactor evidence="1">
        <name>pantetheine 4'-phosphate</name>
        <dbReference type="ChEBI" id="CHEBI:47942"/>
    </cofactor>
</comment>
<dbReference type="InterPro" id="IPR016039">
    <property type="entry name" value="Thiolase-like"/>
</dbReference>
<dbReference type="STRING" id="285568.AQJ66_25480"/>
<dbReference type="GO" id="GO:0004315">
    <property type="term" value="F:3-oxoacyl-[acyl-carrier-protein] synthase activity"/>
    <property type="evidence" value="ECO:0007669"/>
    <property type="project" value="InterPro"/>
</dbReference>
<dbReference type="PROSITE" id="PS00606">
    <property type="entry name" value="KS3_1"/>
    <property type="match status" value="1"/>
</dbReference>
<dbReference type="Gene3D" id="3.40.47.10">
    <property type="match status" value="1"/>
</dbReference>
<evidence type="ECO:0000256" key="1">
    <source>
        <dbReference type="ARBA" id="ARBA00001957"/>
    </source>
</evidence>
<evidence type="ECO:0000313" key="6">
    <source>
        <dbReference type="Proteomes" id="UP000053024"/>
    </source>
</evidence>
<name>A0A101SV08_9ACTN</name>